<evidence type="ECO:0000256" key="3">
    <source>
        <dbReference type="ARBA" id="ARBA00022801"/>
    </source>
</evidence>
<feature type="domain" description="Peptidase A2" evidence="4">
    <location>
        <begin position="143"/>
        <end position="157"/>
    </location>
</feature>
<evidence type="ECO:0000259" key="4">
    <source>
        <dbReference type="PROSITE" id="PS50175"/>
    </source>
</evidence>
<evidence type="ECO:0000313" key="6">
    <source>
        <dbReference type="Proteomes" id="UP000522270"/>
    </source>
</evidence>
<dbReference type="OrthoDB" id="9900537at2759"/>
<feature type="non-terminal residue" evidence="5">
    <location>
        <position position="1"/>
    </location>
</feature>
<dbReference type="InterPro" id="IPR001969">
    <property type="entry name" value="Aspartic_peptidase_AS"/>
</dbReference>
<keyword evidence="3" id="KW-0378">Hydrolase</keyword>
<comment type="caution">
    <text evidence="5">The sequence shown here is derived from an EMBL/GenBank/DDBJ whole genome shotgun (WGS) entry which is preliminary data.</text>
</comment>
<dbReference type="PROSITE" id="PS50175">
    <property type="entry name" value="ASP_PROT_RETROV"/>
    <property type="match status" value="1"/>
</dbReference>
<dbReference type="InterPro" id="IPR001995">
    <property type="entry name" value="Peptidase_A2_cat"/>
</dbReference>
<dbReference type="Gene3D" id="2.40.70.10">
    <property type="entry name" value="Acid Proteases"/>
    <property type="match status" value="1"/>
</dbReference>
<keyword evidence="6" id="KW-1185">Reference proteome</keyword>
<keyword evidence="1" id="KW-0645">Protease</keyword>
<dbReference type="EMBL" id="VYZE01000844">
    <property type="protein sequence ID" value="NWU69205.1"/>
    <property type="molecule type" value="Genomic_DNA"/>
</dbReference>
<dbReference type="GO" id="GO:0006508">
    <property type="term" value="P:proteolysis"/>
    <property type="evidence" value="ECO:0007669"/>
    <property type="project" value="UniProtKB-KW"/>
</dbReference>
<dbReference type="Pfam" id="PF00692">
    <property type="entry name" value="dUTPase"/>
    <property type="match status" value="1"/>
</dbReference>
<dbReference type="SUPFAM" id="SSF51283">
    <property type="entry name" value="dUTPase-like"/>
    <property type="match status" value="1"/>
</dbReference>
<gene>
    <name evidence="5" type="primary">Ervk9_0</name>
    <name evidence="5" type="ORF">PTEBUR_R05708</name>
</gene>
<dbReference type="InterPro" id="IPR036157">
    <property type="entry name" value="dUTPase-like_sf"/>
</dbReference>
<dbReference type="PANTHER" id="PTHR19422">
    <property type="entry name" value="GAG RETROVIRAL POLYPROTEIN"/>
    <property type="match status" value="1"/>
</dbReference>
<dbReference type="Proteomes" id="UP000522270">
    <property type="component" value="Unassembled WGS sequence"/>
</dbReference>
<reference evidence="5 6" key="1">
    <citation type="submission" date="2019-09" db="EMBL/GenBank/DDBJ databases">
        <title>Bird 10,000 Genomes (B10K) Project - Family phase.</title>
        <authorList>
            <person name="Zhang G."/>
        </authorList>
    </citation>
    <scope>NUCLEOTIDE SEQUENCE [LARGE SCALE GENOMIC DNA]</scope>
    <source>
        <strain evidence="5">B10K-DU-027-49</strain>
        <tissue evidence="5">Muscle</tissue>
    </source>
</reference>
<sequence length="157" mass="16433">KGSLGLDLATTVDVTLIDTKPVRVPTGVKGPLVVNGQPCCALLLGCSSATMKGLTIAPGLVDVDFTGHINIMVYTLYPPMFLPAGSRIEQLVPLSQLIQDATAEIRGDGGFGSTGSMALLTLPMAQRPVVMATFCFNQESIRMKVLLDTGADITIVA</sequence>
<keyword evidence="2" id="KW-0064">Aspartyl protease</keyword>
<dbReference type="GO" id="GO:0004190">
    <property type="term" value="F:aspartic-type endopeptidase activity"/>
    <property type="evidence" value="ECO:0007669"/>
    <property type="project" value="UniProtKB-KW"/>
</dbReference>
<organism evidence="5 6">
    <name type="scientific">Pterocles burchelli</name>
    <dbReference type="NCBI Taxonomy" id="2585816"/>
    <lineage>
        <taxon>Eukaryota</taxon>
        <taxon>Metazoa</taxon>
        <taxon>Chordata</taxon>
        <taxon>Craniata</taxon>
        <taxon>Vertebrata</taxon>
        <taxon>Euteleostomi</taxon>
        <taxon>Archelosauria</taxon>
        <taxon>Archosauria</taxon>
        <taxon>Dinosauria</taxon>
        <taxon>Saurischia</taxon>
        <taxon>Theropoda</taxon>
        <taxon>Coelurosauria</taxon>
        <taxon>Aves</taxon>
        <taxon>Neognathae</taxon>
        <taxon>Neoaves</taxon>
        <taxon>Columbimorphae</taxon>
        <taxon>Pterocliformes</taxon>
        <taxon>Pteroclidae</taxon>
        <taxon>Pterocles</taxon>
    </lineage>
</organism>
<dbReference type="Gene3D" id="2.70.40.10">
    <property type="match status" value="1"/>
</dbReference>
<dbReference type="InterPro" id="IPR051592">
    <property type="entry name" value="HERV-K_Pro_peptidase_A2"/>
</dbReference>
<dbReference type="SUPFAM" id="SSF50630">
    <property type="entry name" value="Acid proteases"/>
    <property type="match status" value="1"/>
</dbReference>
<feature type="non-terminal residue" evidence="5">
    <location>
        <position position="157"/>
    </location>
</feature>
<dbReference type="PROSITE" id="PS00141">
    <property type="entry name" value="ASP_PROTEASE"/>
    <property type="match status" value="1"/>
</dbReference>
<accession>A0A7K5YVA8</accession>
<protein>
    <submittedName>
        <fullName evidence="5">POK9 protein</fullName>
    </submittedName>
</protein>
<evidence type="ECO:0000313" key="5">
    <source>
        <dbReference type="EMBL" id="NWU69205.1"/>
    </source>
</evidence>
<evidence type="ECO:0000256" key="1">
    <source>
        <dbReference type="ARBA" id="ARBA00022670"/>
    </source>
</evidence>
<dbReference type="AlphaFoldDB" id="A0A7K5YVA8"/>
<dbReference type="InterPro" id="IPR021109">
    <property type="entry name" value="Peptidase_aspartic_dom_sf"/>
</dbReference>
<name>A0A7K5YVA8_9AVES</name>
<proteinExistence type="predicted"/>
<dbReference type="PANTHER" id="PTHR19422:SF123">
    <property type="entry name" value="RT1 CLASS I, LOCUS CE15"/>
    <property type="match status" value="1"/>
</dbReference>
<dbReference type="InterPro" id="IPR029054">
    <property type="entry name" value="dUTPase-like"/>
</dbReference>
<evidence type="ECO:0000256" key="2">
    <source>
        <dbReference type="ARBA" id="ARBA00022750"/>
    </source>
</evidence>